<dbReference type="NCBIfam" id="TIGR01464">
    <property type="entry name" value="hemE"/>
    <property type="match status" value="1"/>
</dbReference>
<evidence type="ECO:0000256" key="8">
    <source>
        <dbReference type="ARBA" id="ARBA00023239"/>
    </source>
</evidence>
<name>A0A381XYL2_9ZZZZ</name>
<evidence type="ECO:0000256" key="2">
    <source>
        <dbReference type="ARBA" id="ARBA00004804"/>
    </source>
</evidence>
<evidence type="ECO:0000259" key="10">
    <source>
        <dbReference type="PROSITE" id="PS00906"/>
    </source>
</evidence>
<dbReference type="Gene3D" id="3.20.20.210">
    <property type="match status" value="1"/>
</dbReference>
<gene>
    <name evidence="12" type="ORF">METZ01_LOCUS122718</name>
</gene>
<evidence type="ECO:0000256" key="1">
    <source>
        <dbReference type="ARBA" id="ARBA00004514"/>
    </source>
</evidence>
<dbReference type="FunFam" id="3.20.20.210:FF:000008">
    <property type="entry name" value="Uroporphyrinogen decarboxylase"/>
    <property type="match status" value="1"/>
</dbReference>
<dbReference type="PROSITE" id="PS00906">
    <property type="entry name" value="UROD_1"/>
    <property type="match status" value="1"/>
</dbReference>
<sequence>MEENKEFRFLKACRGAQTDVTPIWFMRQAGRYMKAYRDLKEKYSFLEMCKNSDLATEVTLQPLDVLGVDAAIIFADILLPLEPMGTGLEFTAGDGPVIPRPVKNQKDIEKLSLINAEEDLGFVGDAIRKVRGEISEKMPLIGFSGAPFTLCSYMIEGGKSRDFTSTKLMMFEAPEMWNLLMDKVCTVLVDYLKMQVKAGAQALQIFDSWVGCMGPQDYEKYVMPHTRRVISGLQEMGVPIINFSTGTSTLLDTVAKAGGDVISFDWRITIDDAWKKIGYDRSIQGNLDPTLVFAPIPVIRDRVLEIMRRVGGRPGHIFNLGHGILQHTPVDHVKAIVDMVHEYQHE</sequence>
<dbReference type="PANTHER" id="PTHR21091">
    <property type="entry name" value="METHYLTETRAHYDROFOLATE:HOMOCYSTEINE METHYLTRANSFERASE RELATED"/>
    <property type="match status" value="1"/>
</dbReference>
<dbReference type="UniPathway" id="UPA00251">
    <property type="reaction ID" value="UER00321"/>
</dbReference>
<dbReference type="HAMAP" id="MF_00218">
    <property type="entry name" value="URO_D"/>
    <property type="match status" value="1"/>
</dbReference>
<dbReference type="GO" id="GO:0006782">
    <property type="term" value="P:protoporphyrinogen IX biosynthetic process"/>
    <property type="evidence" value="ECO:0007669"/>
    <property type="project" value="UniProtKB-UniPathway"/>
</dbReference>
<dbReference type="SUPFAM" id="SSF51726">
    <property type="entry name" value="UROD/MetE-like"/>
    <property type="match status" value="1"/>
</dbReference>
<comment type="similarity">
    <text evidence="3">Belongs to the uroporphyrinogen decarboxylase family.</text>
</comment>
<dbReference type="AlphaFoldDB" id="A0A381XYL2"/>
<keyword evidence="8" id="KW-0456">Lyase</keyword>
<evidence type="ECO:0000256" key="6">
    <source>
        <dbReference type="ARBA" id="ARBA00022490"/>
    </source>
</evidence>
<evidence type="ECO:0000313" key="12">
    <source>
        <dbReference type="EMBL" id="SVA69864.1"/>
    </source>
</evidence>
<keyword evidence="7" id="KW-0210">Decarboxylase</keyword>
<organism evidence="12">
    <name type="scientific">marine metagenome</name>
    <dbReference type="NCBI Taxonomy" id="408172"/>
    <lineage>
        <taxon>unclassified sequences</taxon>
        <taxon>metagenomes</taxon>
        <taxon>ecological metagenomes</taxon>
    </lineage>
</organism>
<evidence type="ECO:0000256" key="4">
    <source>
        <dbReference type="ARBA" id="ARBA00011738"/>
    </source>
</evidence>
<keyword evidence="6" id="KW-0963">Cytoplasm</keyword>
<dbReference type="InterPro" id="IPR038071">
    <property type="entry name" value="UROD/MetE-like_sf"/>
</dbReference>
<dbReference type="GO" id="GO:0004853">
    <property type="term" value="F:uroporphyrinogen decarboxylase activity"/>
    <property type="evidence" value="ECO:0007669"/>
    <property type="project" value="UniProtKB-EC"/>
</dbReference>
<dbReference type="PANTHER" id="PTHR21091:SF169">
    <property type="entry name" value="UROPORPHYRINOGEN DECARBOXYLASE"/>
    <property type="match status" value="1"/>
</dbReference>
<evidence type="ECO:0000256" key="5">
    <source>
        <dbReference type="ARBA" id="ARBA00012288"/>
    </source>
</evidence>
<feature type="domain" description="Uroporphyrinogen decarboxylase (URO-D)" evidence="10">
    <location>
        <begin position="22"/>
        <end position="31"/>
    </location>
</feature>
<evidence type="ECO:0000256" key="3">
    <source>
        <dbReference type="ARBA" id="ARBA00009935"/>
    </source>
</evidence>
<evidence type="ECO:0000259" key="11">
    <source>
        <dbReference type="PROSITE" id="PS00907"/>
    </source>
</evidence>
<feature type="domain" description="Uroporphyrinogen decarboxylase (URO-D)" evidence="11">
    <location>
        <begin position="141"/>
        <end position="157"/>
    </location>
</feature>
<evidence type="ECO:0000256" key="7">
    <source>
        <dbReference type="ARBA" id="ARBA00022793"/>
    </source>
</evidence>
<comment type="pathway">
    <text evidence="2">Porphyrin-containing compound metabolism; protoporphyrin-IX biosynthesis; coproporphyrinogen-III from 5-aminolevulinate: step 4/4.</text>
</comment>
<keyword evidence="9" id="KW-0627">Porphyrin biosynthesis</keyword>
<evidence type="ECO:0000256" key="9">
    <source>
        <dbReference type="ARBA" id="ARBA00023244"/>
    </source>
</evidence>
<dbReference type="EMBL" id="UINC01016854">
    <property type="protein sequence ID" value="SVA69864.1"/>
    <property type="molecule type" value="Genomic_DNA"/>
</dbReference>
<dbReference type="CDD" id="cd00717">
    <property type="entry name" value="URO-D"/>
    <property type="match status" value="1"/>
</dbReference>
<accession>A0A381XYL2</accession>
<dbReference type="InterPro" id="IPR000257">
    <property type="entry name" value="Uroporphyrinogen_deCOase"/>
</dbReference>
<dbReference type="EC" id="4.1.1.37" evidence="5"/>
<dbReference type="Pfam" id="PF01208">
    <property type="entry name" value="URO-D"/>
    <property type="match status" value="1"/>
</dbReference>
<reference evidence="12" key="1">
    <citation type="submission" date="2018-05" db="EMBL/GenBank/DDBJ databases">
        <authorList>
            <person name="Lanie J.A."/>
            <person name="Ng W.-L."/>
            <person name="Kazmierczak K.M."/>
            <person name="Andrzejewski T.M."/>
            <person name="Davidsen T.M."/>
            <person name="Wayne K.J."/>
            <person name="Tettelin H."/>
            <person name="Glass J.I."/>
            <person name="Rusch D."/>
            <person name="Podicherti R."/>
            <person name="Tsui H.-C.T."/>
            <person name="Winkler M.E."/>
        </authorList>
    </citation>
    <scope>NUCLEOTIDE SEQUENCE</scope>
</reference>
<dbReference type="InterPro" id="IPR006361">
    <property type="entry name" value="Uroporphyrinogen_deCO2ase_HemE"/>
</dbReference>
<proteinExistence type="inferred from homology"/>
<comment type="subunit">
    <text evidence="4">Homodimer.</text>
</comment>
<protein>
    <recommendedName>
        <fullName evidence="5">uroporphyrinogen decarboxylase</fullName>
        <ecNumber evidence="5">4.1.1.37</ecNumber>
    </recommendedName>
</protein>
<dbReference type="GO" id="GO:0005829">
    <property type="term" value="C:cytosol"/>
    <property type="evidence" value="ECO:0007669"/>
    <property type="project" value="UniProtKB-SubCell"/>
</dbReference>
<dbReference type="PROSITE" id="PS00907">
    <property type="entry name" value="UROD_2"/>
    <property type="match status" value="1"/>
</dbReference>
<comment type="subcellular location">
    <subcellularLocation>
        <location evidence="1">Cytoplasm</location>
        <location evidence="1">Cytosol</location>
    </subcellularLocation>
</comment>